<dbReference type="Proteomes" id="UP000826271">
    <property type="component" value="Unassembled WGS sequence"/>
</dbReference>
<dbReference type="EMBL" id="WHWC01000017">
    <property type="protein sequence ID" value="KAG8366338.1"/>
    <property type="molecule type" value="Genomic_DNA"/>
</dbReference>
<name>A0AAV6WHE4_9LAMI</name>
<accession>A0AAV6WHE4</accession>
<evidence type="ECO:0000313" key="3">
    <source>
        <dbReference type="Proteomes" id="UP000826271"/>
    </source>
</evidence>
<proteinExistence type="predicted"/>
<gene>
    <name evidence="2" type="ORF">BUALT_Bualt17G0069500</name>
</gene>
<feature type="region of interest" description="Disordered" evidence="1">
    <location>
        <begin position="50"/>
        <end position="75"/>
    </location>
</feature>
<dbReference type="AlphaFoldDB" id="A0AAV6WHE4"/>
<sequence length="75" mass="8331">MMSAKGKEKVTDGGGGKGKRKWNADDDKTGRKLKNRSVLQFFEDTAYQVDDDYDSNDDDSLFDDDVSMQSMGLVG</sequence>
<keyword evidence="3" id="KW-1185">Reference proteome</keyword>
<organism evidence="2 3">
    <name type="scientific">Buddleja alternifolia</name>
    <dbReference type="NCBI Taxonomy" id="168488"/>
    <lineage>
        <taxon>Eukaryota</taxon>
        <taxon>Viridiplantae</taxon>
        <taxon>Streptophyta</taxon>
        <taxon>Embryophyta</taxon>
        <taxon>Tracheophyta</taxon>
        <taxon>Spermatophyta</taxon>
        <taxon>Magnoliopsida</taxon>
        <taxon>eudicotyledons</taxon>
        <taxon>Gunneridae</taxon>
        <taxon>Pentapetalae</taxon>
        <taxon>asterids</taxon>
        <taxon>lamiids</taxon>
        <taxon>Lamiales</taxon>
        <taxon>Scrophulariaceae</taxon>
        <taxon>Buddlejeae</taxon>
        <taxon>Buddleja</taxon>
    </lineage>
</organism>
<feature type="region of interest" description="Disordered" evidence="1">
    <location>
        <begin position="1"/>
        <end position="29"/>
    </location>
</feature>
<feature type="compositionally biased region" description="Basic and acidic residues" evidence="1">
    <location>
        <begin position="1"/>
        <end position="11"/>
    </location>
</feature>
<reference evidence="2" key="1">
    <citation type="submission" date="2019-10" db="EMBL/GenBank/DDBJ databases">
        <authorList>
            <person name="Zhang R."/>
            <person name="Pan Y."/>
            <person name="Wang J."/>
            <person name="Ma R."/>
            <person name="Yu S."/>
        </authorList>
    </citation>
    <scope>NUCLEOTIDE SEQUENCE</scope>
    <source>
        <strain evidence="2">LA-IB0</strain>
        <tissue evidence="2">Leaf</tissue>
    </source>
</reference>
<comment type="caution">
    <text evidence="2">The sequence shown here is derived from an EMBL/GenBank/DDBJ whole genome shotgun (WGS) entry which is preliminary data.</text>
</comment>
<evidence type="ECO:0000256" key="1">
    <source>
        <dbReference type="SAM" id="MobiDB-lite"/>
    </source>
</evidence>
<protein>
    <submittedName>
        <fullName evidence="2">Uncharacterized protein</fullName>
    </submittedName>
</protein>
<feature type="compositionally biased region" description="Acidic residues" evidence="1">
    <location>
        <begin position="50"/>
        <end position="66"/>
    </location>
</feature>
<evidence type="ECO:0000313" key="2">
    <source>
        <dbReference type="EMBL" id="KAG8366338.1"/>
    </source>
</evidence>